<keyword evidence="1" id="KW-0472">Membrane</keyword>
<comment type="caution">
    <text evidence="2">The sequence shown here is derived from an EMBL/GenBank/DDBJ whole genome shotgun (WGS) entry which is preliminary data.</text>
</comment>
<accession>A0A2H9T5T8</accession>
<gene>
    <name evidence="2" type="ORF">CI610_02477</name>
</gene>
<name>A0A2H9T5T8_9ZZZZ</name>
<keyword evidence="1" id="KW-0812">Transmembrane</keyword>
<dbReference type="AlphaFoldDB" id="A0A2H9T5T8"/>
<keyword evidence="1" id="KW-1133">Transmembrane helix</keyword>
<dbReference type="Gene3D" id="3.30.700.10">
    <property type="entry name" value="Glycoprotein, Type 4 Pilin"/>
    <property type="match status" value="1"/>
</dbReference>
<feature type="transmembrane region" description="Helical" evidence="1">
    <location>
        <begin position="12"/>
        <end position="37"/>
    </location>
</feature>
<protein>
    <recommendedName>
        <fullName evidence="3">Fimbrial protein</fullName>
    </recommendedName>
</protein>
<evidence type="ECO:0008006" key="3">
    <source>
        <dbReference type="Google" id="ProtNLM"/>
    </source>
</evidence>
<proteinExistence type="predicted"/>
<reference evidence="2" key="1">
    <citation type="journal article" date="2017" name="Appl. Environ. Microbiol.">
        <title>Molecular characterization of an Endozoicomonas-like organism causing infection in king scallop Pecten maximus L.</title>
        <authorList>
            <person name="Cano I."/>
            <person name="van Aerle R."/>
            <person name="Ross S."/>
            <person name="Verner-Jeffreys D.W."/>
            <person name="Paley R.K."/>
            <person name="Rimmer G."/>
            <person name="Ryder D."/>
            <person name="Hooper P."/>
            <person name="Stone D."/>
            <person name="Feist S.W."/>
        </authorList>
    </citation>
    <scope>NUCLEOTIDE SEQUENCE</scope>
</reference>
<organism evidence="2">
    <name type="scientific">invertebrate metagenome</name>
    <dbReference type="NCBI Taxonomy" id="1711999"/>
    <lineage>
        <taxon>unclassified sequences</taxon>
        <taxon>metagenomes</taxon>
        <taxon>organismal metagenomes</taxon>
    </lineage>
</organism>
<dbReference type="EMBL" id="NSIT01000156">
    <property type="protein sequence ID" value="PJE78583.1"/>
    <property type="molecule type" value="Genomic_DNA"/>
</dbReference>
<evidence type="ECO:0000256" key="1">
    <source>
        <dbReference type="SAM" id="Phobius"/>
    </source>
</evidence>
<dbReference type="InterPro" id="IPR045584">
    <property type="entry name" value="Pilin-like"/>
</dbReference>
<evidence type="ECO:0000313" key="2">
    <source>
        <dbReference type="EMBL" id="PJE78583.1"/>
    </source>
</evidence>
<dbReference type="SUPFAM" id="SSF54523">
    <property type="entry name" value="Pili subunits"/>
    <property type="match status" value="1"/>
</dbReference>
<sequence length="170" mass="18482">MPTPKSMASHRGFSLTDLMLGVMFTGSILAILFGYALPQYRQYINDTLVTAAIQQANPYMKTIAICNQTWPPQSCIPGNNGIPPVSNEANGTSISTTLASPSDNFIIALTVSPEGTFHSPSSHQYLTYRYLGQNQWIMSCHNDNIIEPDLCASDAVTQSSLWNGKADGSF</sequence>